<protein>
    <recommendedName>
        <fullName evidence="11">Box C/D snoRNA protein 1</fullName>
    </recommendedName>
    <alternativeName>
        <fullName evidence="12">Zinc finger HIT domain-containing protein 6</fullName>
    </alternativeName>
</protein>
<dbReference type="GO" id="GO:0005634">
    <property type="term" value="C:nucleus"/>
    <property type="evidence" value="ECO:0007669"/>
    <property type="project" value="TreeGrafter"/>
</dbReference>
<dbReference type="GO" id="GO:0000463">
    <property type="term" value="P:maturation of LSU-rRNA from tricistronic rRNA transcript (SSU-rRNA, 5.8S rRNA, LSU-rRNA)"/>
    <property type="evidence" value="ECO:0007669"/>
    <property type="project" value="TreeGrafter"/>
</dbReference>
<evidence type="ECO:0000313" key="17">
    <source>
        <dbReference type="EMBL" id="KAK2726712.1"/>
    </source>
</evidence>
<keyword evidence="5 13" id="KW-0863">Zinc-finger</keyword>
<proteinExistence type="inferred from homology"/>
<dbReference type="InterPro" id="IPR007529">
    <property type="entry name" value="Znf_HIT"/>
</dbReference>
<dbReference type="PROSITE" id="PS51083">
    <property type="entry name" value="ZF_HIT"/>
    <property type="match status" value="1"/>
</dbReference>
<comment type="caution">
    <text evidence="17">The sequence shown here is derived from an EMBL/GenBank/DDBJ whole genome shotgun (WGS) entry which is preliminary data.</text>
</comment>
<dbReference type="PANTHER" id="PTHR13483:SF3">
    <property type="entry name" value="BOX C_D SNORNA PROTEIN 1"/>
    <property type="match status" value="1"/>
</dbReference>
<organism evidence="17 18">
    <name type="scientific">Artemia franciscana</name>
    <name type="common">Brine shrimp</name>
    <name type="synonym">Artemia sanfranciscana</name>
    <dbReference type="NCBI Taxonomy" id="6661"/>
    <lineage>
        <taxon>Eukaryota</taxon>
        <taxon>Metazoa</taxon>
        <taxon>Ecdysozoa</taxon>
        <taxon>Arthropoda</taxon>
        <taxon>Crustacea</taxon>
        <taxon>Branchiopoda</taxon>
        <taxon>Anostraca</taxon>
        <taxon>Artemiidae</taxon>
        <taxon>Artemia</taxon>
    </lineage>
</organism>
<dbReference type="EMBL" id="JAVRJZ010000001">
    <property type="protein sequence ID" value="KAK2726712.1"/>
    <property type="molecule type" value="Genomic_DNA"/>
</dbReference>
<evidence type="ECO:0000256" key="3">
    <source>
        <dbReference type="ARBA" id="ARBA00022553"/>
    </source>
</evidence>
<dbReference type="SUPFAM" id="SSF144232">
    <property type="entry name" value="HIT/MYND zinc finger-like"/>
    <property type="match status" value="1"/>
</dbReference>
<feature type="coiled-coil region" evidence="14">
    <location>
        <begin position="204"/>
        <end position="231"/>
    </location>
</feature>
<dbReference type="Gene3D" id="3.30.60.190">
    <property type="match status" value="1"/>
</dbReference>
<keyword evidence="1" id="KW-1017">Isopeptide bond</keyword>
<evidence type="ECO:0000256" key="15">
    <source>
        <dbReference type="SAM" id="MobiDB-lite"/>
    </source>
</evidence>
<comment type="subunit">
    <text evidence="10">Interacts with FBL, SNU13, NOP58, NUFIP1, RUVBL1, RUVBL2 and TAF9. Interacts (via HIT-type zinc finger) with the RUVBL1/RUVBL2 complex in the presence of ADP.</text>
</comment>
<dbReference type="Pfam" id="PF25790">
    <property type="entry name" value="BCD1"/>
    <property type="match status" value="1"/>
</dbReference>
<dbReference type="FunFam" id="3.30.60.190:FF:000001">
    <property type="entry name" value="box C/D snoRNA protein 1"/>
    <property type="match status" value="1"/>
</dbReference>
<comment type="similarity">
    <text evidence="9">Belongs to the BCD1 family.</text>
</comment>
<evidence type="ECO:0000256" key="1">
    <source>
        <dbReference type="ARBA" id="ARBA00022499"/>
    </source>
</evidence>
<evidence type="ECO:0000256" key="9">
    <source>
        <dbReference type="ARBA" id="ARBA00049654"/>
    </source>
</evidence>
<keyword evidence="14" id="KW-0175">Coiled coil</keyword>
<feature type="region of interest" description="Disordered" evidence="15">
    <location>
        <begin position="1"/>
        <end position="34"/>
    </location>
</feature>
<keyword evidence="2" id="KW-0690">Ribosome biogenesis</keyword>
<name>A0AA88IS83_ARTSF</name>
<evidence type="ECO:0000256" key="2">
    <source>
        <dbReference type="ARBA" id="ARBA00022517"/>
    </source>
</evidence>
<feature type="domain" description="HIT-type" evidence="16">
    <location>
        <begin position="46"/>
        <end position="80"/>
    </location>
</feature>
<evidence type="ECO:0000256" key="12">
    <source>
        <dbReference type="ARBA" id="ARBA00077531"/>
    </source>
</evidence>
<comment type="function">
    <text evidence="8">Required for box C/D snoRNAs accumulation involved in snoRNA processing, snoRNA transport to the nucleolus and ribosome biogenesis.</text>
</comment>
<evidence type="ECO:0000256" key="13">
    <source>
        <dbReference type="PROSITE-ProRule" id="PRU00453"/>
    </source>
</evidence>
<evidence type="ECO:0000256" key="11">
    <source>
        <dbReference type="ARBA" id="ARBA00068630"/>
    </source>
</evidence>
<keyword evidence="6" id="KW-0862">Zinc</keyword>
<dbReference type="GO" id="GO:0000492">
    <property type="term" value="P:box C/D snoRNP assembly"/>
    <property type="evidence" value="ECO:0007669"/>
    <property type="project" value="TreeGrafter"/>
</dbReference>
<evidence type="ECO:0000313" key="18">
    <source>
        <dbReference type="Proteomes" id="UP001187531"/>
    </source>
</evidence>
<dbReference type="CDD" id="cd23023">
    <property type="entry name" value="zf-HIT_BCD1"/>
    <property type="match status" value="1"/>
</dbReference>
<evidence type="ECO:0000256" key="14">
    <source>
        <dbReference type="SAM" id="Coils"/>
    </source>
</evidence>
<evidence type="ECO:0000256" key="10">
    <source>
        <dbReference type="ARBA" id="ARBA00061949"/>
    </source>
</evidence>
<gene>
    <name evidence="17" type="ORF">QYM36_007522</name>
</gene>
<evidence type="ECO:0000256" key="5">
    <source>
        <dbReference type="ARBA" id="ARBA00022771"/>
    </source>
</evidence>
<keyword evidence="4" id="KW-0479">Metal-binding</keyword>
<dbReference type="Proteomes" id="UP001187531">
    <property type="component" value="Unassembled WGS sequence"/>
</dbReference>
<dbReference type="GO" id="GO:0070761">
    <property type="term" value="C:pre-snoRNP complex"/>
    <property type="evidence" value="ECO:0007669"/>
    <property type="project" value="TreeGrafter"/>
</dbReference>
<dbReference type="GO" id="GO:0048254">
    <property type="term" value="P:snoRNA localization"/>
    <property type="evidence" value="ECO:0007669"/>
    <property type="project" value="TreeGrafter"/>
</dbReference>
<feature type="compositionally biased region" description="Basic and acidic residues" evidence="15">
    <location>
        <begin position="8"/>
        <end position="25"/>
    </location>
</feature>
<evidence type="ECO:0000256" key="8">
    <source>
        <dbReference type="ARBA" id="ARBA00049598"/>
    </source>
</evidence>
<dbReference type="GO" id="GO:0008270">
    <property type="term" value="F:zinc ion binding"/>
    <property type="evidence" value="ECO:0007669"/>
    <property type="project" value="UniProtKB-UniRule"/>
</dbReference>
<dbReference type="Pfam" id="PF04438">
    <property type="entry name" value="zf-HIT"/>
    <property type="match status" value="1"/>
</dbReference>
<dbReference type="InterPro" id="IPR051639">
    <property type="entry name" value="BCD1"/>
</dbReference>
<dbReference type="PANTHER" id="PTHR13483">
    <property type="entry name" value="BOX C_D SNORNA PROTEIN 1-RELATED"/>
    <property type="match status" value="1"/>
</dbReference>
<accession>A0AA88IS83</accession>
<evidence type="ECO:0000259" key="16">
    <source>
        <dbReference type="PROSITE" id="PS51083"/>
    </source>
</evidence>
<keyword evidence="7" id="KW-0832">Ubl conjugation</keyword>
<keyword evidence="3" id="KW-0597">Phosphoprotein</keyword>
<evidence type="ECO:0000256" key="6">
    <source>
        <dbReference type="ARBA" id="ARBA00022833"/>
    </source>
</evidence>
<evidence type="ECO:0000256" key="4">
    <source>
        <dbReference type="ARBA" id="ARBA00022723"/>
    </source>
</evidence>
<dbReference type="AlphaFoldDB" id="A0AA88IS83"/>
<keyword evidence="18" id="KW-1185">Reference proteome</keyword>
<sequence>MKITETQAEERDQIEADMEDLSKEDITEEDGSSRISEMIRSRLGICEVCSGDVAKYTCPRCSIHTCSVRCSKIHKEEIECSGQRNKTAYKPLKDFNDLDVLSDYRMLEEIGRSVDTCKRDSTRKVTRIGQELTVHLHKLRAACFKRNTRIRFMPSVMIKHKENTTRLDWRTNEISWRVSWRVPQLGVSFVDEKFPEDNEIGATIEEHLSQLKSLENTGEDLKEQIDFLIAGGRSSLRILMPAEMQYKYSGKYYLLELGKSLKHNLRGKDIVEYPCLVLISKEHLSSYQIVYEK</sequence>
<reference evidence="17" key="1">
    <citation type="submission" date="2023-07" db="EMBL/GenBank/DDBJ databases">
        <title>Chromosome-level genome assembly of Artemia franciscana.</title>
        <authorList>
            <person name="Jo E."/>
        </authorList>
    </citation>
    <scope>NUCLEOTIDE SEQUENCE</scope>
    <source>
        <tissue evidence="17">Whole body</tissue>
    </source>
</reference>
<evidence type="ECO:0000256" key="7">
    <source>
        <dbReference type="ARBA" id="ARBA00022843"/>
    </source>
</evidence>
<dbReference type="InterPro" id="IPR057721">
    <property type="entry name" value="BCD1_alpha/beta"/>
</dbReference>